<evidence type="ECO:0000313" key="2">
    <source>
        <dbReference type="EMBL" id="BCO26202.1"/>
    </source>
</evidence>
<evidence type="ECO:0000313" key="3">
    <source>
        <dbReference type="Proteomes" id="UP000824366"/>
    </source>
</evidence>
<feature type="chain" id="PRO_5045192883" evidence="1">
    <location>
        <begin position="23"/>
        <end position="167"/>
    </location>
</feature>
<keyword evidence="1" id="KW-0732">Signal</keyword>
<dbReference type="RefSeq" id="WP_223909375.1">
    <property type="nucleotide sequence ID" value="NZ_AP024238.1"/>
</dbReference>
<sequence>MPHLYYKLLLSACLSASLVANAQTHCTKNEVEYFTCKISGSEKIVSICGSDFRAGTHALAEIVDDAWLQYRFGKPGQLELVFPAKRHPLLSHFSGELILSNDRRLYALTFKRRSYSYEILYSPGFRGVTVQGLGSNVKLPCDGEPKIPLGKGLNDFYELVITLNRQK</sequence>
<dbReference type="Proteomes" id="UP000824366">
    <property type="component" value="Chromosome"/>
</dbReference>
<gene>
    <name evidence="2" type="ORF">MIZ03_1082</name>
</gene>
<accession>A0ABM7MIW6</accession>
<proteinExistence type="predicted"/>
<evidence type="ECO:0000256" key="1">
    <source>
        <dbReference type="SAM" id="SignalP"/>
    </source>
</evidence>
<organism evidence="2 3">
    <name type="scientific">Rhodoferax lithotrophicus</name>
    <dbReference type="NCBI Taxonomy" id="2798804"/>
    <lineage>
        <taxon>Bacteria</taxon>
        <taxon>Pseudomonadati</taxon>
        <taxon>Pseudomonadota</taxon>
        <taxon>Betaproteobacteria</taxon>
        <taxon>Burkholderiales</taxon>
        <taxon>Comamonadaceae</taxon>
        <taxon>Rhodoferax</taxon>
    </lineage>
</organism>
<name>A0ABM7MIW6_9BURK</name>
<reference evidence="2 3" key="1">
    <citation type="journal article" date="2021" name="Microbiol. Spectr.">
        <title>A Single Bacterium Capable of Oxidation and Reduction of Iron at Circumneutral pH.</title>
        <authorList>
            <person name="Kato S."/>
            <person name="Ohkuma M."/>
        </authorList>
    </citation>
    <scope>NUCLEOTIDE SEQUENCE [LARGE SCALE GENOMIC DNA]</scope>
    <source>
        <strain evidence="2 3">MIZ03</strain>
    </source>
</reference>
<keyword evidence="3" id="KW-1185">Reference proteome</keyword>
<protein>
    <submittedName>
        <fullName evidence="2">Uncharacterized protein</fullName>
    </submittedName>
</protein>
<feature type="signal peptide" evidence="1">
    <location>
        <begin position="1"/>
        <end position="22"/>
    </location>
</feature>
<dbReference type="EMBL" id="AP024238">
    <property type="protein sequence ID" value="BCO26202.1"/>
    <property type="molecule type" value="Genomic_DNA"/>
</dbReference>